<evidence type="ECO:0000256" key="4">
    <source>
        <dbReference type="ARBA" id="ARBA00023172"/>
    </source>
</evidence>
<dbReference type="RefSeq" id="WP_200758941.1">
    <property type="nucleotide sequence ID" value="NZ_AP023366.1"/>
</dbReference>
<keyword evidence="4" id="KW-0233">DNA recombination</keyword>
<dbReference type="NCBIfam" id="NF038281">
    <property type="entry name" value="IS200_TnpB"/>
    <property type="match status" value="1"/>
</dbReference>
<name>A0A7I8DDM6_9BACL</name>
<proteinExistence type="inferred from homology"/>
<evidence type="ECO:0000259" key="5">
    <source>
        <dbReference type="Pfam" id="PF01385"/>
    </source>
</evidence>
<evidence type="ECO:0000256" key="3">
    <source>
        <dbReference type="ARBA" id="ARBA00023125"/>
    </source>
</evidence>
<keyword evidence="3" id="KW-0238">DNA-binding</keyword>
<dbReference type="InterPro" id="IPR001959">
    <property type="entry name" value="Transposase"/>
</dbReference>
<evidence type="ECO:0000259" key="6">
    <source>
        <dbReference type="Pfam" id="PF07282"/>
    </source>
</evidence>
<accession>A0A7I8DDM6</accession>
<dbReference type="GO" id="GO:0003677">
    <property type="term" value="F:DNA binding"/>
    <property type="evidence" value="ECO:0007669"/>
    <property type="project" value="UniProtKB-KW"/>
</dbReference>
<evidence type="ECO:0000313" key="8">
    <source>
        <dbReference type="Proteomes" id="UP000593802"/>
    </source>
</evidence>
<sequence length="365" mass="41579">MNRLFLLILTYEHTCYNDGNVFNHFLAQWNDAYKETGVGLSYHTCAIQLPVLKQDFAWLKEVDSTALQSAVRNLADAFDRFFRNQNEPPRFKSRKTPVQSYTTKSTNNNIAVVGNKLKLPKLGWVRFAKSREVEGRILSVAVRRNRTGKYVVSLLCEVDIQPLPQTDASIGVDLGIKEFAVCSNGQVVPNPKHLRKYEKQLASWQRILARRTKSGTHWYQAKRKVALIHEKIANCRQDQTICLEDLQVSHMVKNHKLAKAISETAWATCRRMLEYKANWYGRTITAVAKNFPSSQLCSTPACGYRNKDVKNLKLREWTCPKCGTLHDRYHNASQNILQEGLRLLAEANSTVGTAGVAWSISHQKV</sequence>
<dbReference type="GO" id="GO:0006310">
    <property type="term" value="P:DNA recombination"/>
    <property type="evidence" value="ECO:0007669"/>
    <property type="project" value="UniProtKB-KW"/>
</dbReference>
<dbReference type="NCBIfam" id="TIGR01766">
    <property type="entry name" value="IS200/IS605 family accessory protein TnpB-like domain"/>
    <property type="match status" value="1"/>
</dbReference>
<keyword evidence="8" id="KW-1185">Reference proteome</keyword>
<evidence type="ECO:0000256" key="2">
    <source>
        <dbReference type="ARBA" id="ARBA00022578"/>
    </source>
</evidence>
<keyword evidence="2" id="KW-0815">Transposition</keyword>
<gene>
    <name evidence="7" type="primary">tlpB</name>
    <name evidence="7" type="ORF">skT53_32980</name>
</gene>
<dbReference type="InterPro" id="IPR010095">
    <property type="entry name" value="Cas12f1-like_TNB"/>
</dbReference>
<dbReference type="NCBIfam" id="NF040570">
    <property type="entry name" value="guided_TnpB"/>
    <property type="match status" value="1"/>
</dbReference>
<reference evidence="7 8" key="1">
    <citation type="submission" date="2020-08" db="EMBL/GenBank/DDBJ databases">
        <title>Complete Genome Sequence of Effusibacillus dendaii Strain skT53, Isolated from Farmland soil.</title>
        <authorList>
            <person name="Konishi T."/>
            <person name="Kawasaki H."/>
        </authorList>
    </citation>
    <scope>NUCLEOTIDE SEQUENCE [LARGE SCALE GENOMIC DNA]</scope>
    <source>
        <strain evidence="8">skT53</strain>
    </source>
</reference>
<protein>
    <submittedName>
        <fullName evidence="7">Transposase</fullName>
    </submittedName>
</protein>
<feature type="domain" description="Probable transposase IS891/IS1136/IS1341" evidence="5">
    <location>
        <begin position="155"/>
        <end position="238"/>
    </location>
</feature>
<dbReference type="EMBL" id="AP023366">
    <property type="protein sequence ID" value="BCJ88313.1"/>
    <property type="molecule type" value="Genomic_DNA"/>
</dbReference>
<dbReference type="GO" id="GO:0032196">
    <property type="term" value="P:transposition"/>
    <property type="evidence" value="ECO:0007669"/>
    <property type="project" value="UniProtKB-KW"/>
</dbReference>
<comment type="similarity">
    <text evidence="1">In the C-terminal section; belongs to the transposase 35 family.</text>
</comment>
<dbReference type="Pfam" id="PF07282">
    <property type="entry name" value="Cas12f1-like_TNB"/>
    <property type="match status" value="1"/>
</dbReference>
<dbReference type="Proteomes" id="UP000593802">
    <property type="component" value="Chromosome"/>
</dbReference>
<organism evidence="7 8">
    <name type="scientific">Effusibacillus dendaii</name>
    <dbReference type="NCBI Taxonomy" id="2743772"/>
    <lineage>
        <taxon>Bacteria</taxon>
        <taxon>Bacillati</taxon>
        <taxon>Bacillota</taxon>
        <taxon>Bacilli</taxon>
        <taxon>Bacillales</taxon>
        <taxon>Alicyclobacillaceae</taxon>
        <taxon>Effusibacillus</taxon>
    </lineage>
</organism>
<evidence type="ECO:0000256" key="1">
    <source>
        <dbReference type="ARBA" id="ARBA00008761"/>
    </source>
</evidence>
<dbReference type="Pfam" id="PF01385">
    <property type="entry name" value="OrfB_IS605"/>
    <property type="match status" value="1"/>
</dbReference>
<dbReference type="InterPro" id="IPR053522">
    <property type="entry name" value="RNA-guided_endonuclease_TnpB"/>
</dbReference>
<dbReference type="KEGG" id="eff:skT53_32980"/>
<evidence type="ECO:0000313" key="7">
    <source>
        <dbReference type="EMBL" id="BCJ88313.1"/>
    </source>
</evidence>
<dbReference type="AlphaFoldDB" id="A0A7I8DDM6"/>
<feature type="domain" description="Cas12f1-like TNB" evidence="6">
    <location>
        <begin position="266"/>
        <end position="336"/>
    </location>
</feature>